<accession>A0A1Y2BRL9</accession>
<dbReference type="InterPro" id="IPR029021">
    <property type="entry name" value="Prot-tyrosine_phosphatase-like"/>
</dbReference>
<dbReference type="PANTHER" id="PTHR31126:SF14">
    <property type="entry name" value="TYROSINE-PROTEIN PHOSPHATASE OCA6-RELATED"/>
    <property type="match status" value="1"/>
</dbReference>
<reference evidence="1 2" key="1">
    <citation type="submission" date="2016-07" db="EMBL/GenBank/DDBJ databases">
        <title>Pervasive Adenine N6-methylation of Active Genes in Fungi.</title>
        <authorList>
            <consortium name="DOE Joint Genome Institute"/>
            <person name="Mondo S.J."/>
            <person name="Dannebaum R.O."/>
            <person name="Kuo R.C."/>
            <person name="Labutti K."/>
            <person name="Haridas S."/>
            <person name="Kuo A."/>
            <person name="Salamov A."/>
            <person name="Ahrendt S.R."/>
            <person name="Lipzen A."/>
            <person name="Sullivan W."/>
            <person name="Andreopoulos W.B."/>
            <person name="Clum A."/>
            <person name="Lindquist E."/>
            <person name="Daum C."/>
            <person name="Ramamoorthy G.K."/>
            <person name="Gryganskyi A."/>
            <person name="Culley D."/>
            <person name="Magnuson J.K."/>
            <person name="James T.Y."/>
            <person name="O'Malley M.A."/>
            <person name="Stajich J.E."/>
            <person name="Spatafora J.W."/>
            <person name="Visel A."/>
            <person name="Grigoriev I.V."/>
        </authorList>
    </citation>
    <scope>NUCLEOTIDE SEQUENCE [LARGE SCALE GENOMIC DNA]</scope>
    <source>
        <strain evidence="1 2">JEL800</strain>
    </source>
</reference>
<dbReference type="SUPFAM" id="SSF52799">
    <property type="entry name" value="(Phosphotyrosine protein) phosphatases II"/>
    <property type="match status" value="1"/>
</dbReference>
<name>A0A1Y2BRL9_9FUNG</name>
<dbReference type="AlphaFoldDB" id="A0A1Y2BRL9"/>
<feature type="non-terminal residue" evidence="1">
    <location>
        <position position="1"/>
    </location>
</feature>
<dbReference type="OrthoDB" id="6375174at2759"/>
<protein>
    <recommendedName>
        <fullName evidence="3">Protein-tyrosine phosphatase</fullName>
    </recommendedName>
</protein>
<sequence length="109" mass="12147">GAYPLPNNVRFLSRLKLRTIVSLTPDAPNEADECDPVRAWVVENNITTIHIRVDAPTDDNEIPLSFKQAAAILNIIINRDHMPIYIHCLNGGVVTGLVCALLRKLMCWS</sequence>
<dbReference type="Proteomes" id="UP000193642">
    <property type="component" value="Unassembled WGS sequence"/>
</dbReference>
<gene>
    <name evidence="1" type="ORF">BCR33DRAFT_648992</name>
</gene>
<dbReference type="EMBL" id="MCGO01000050">
    <property type="protein sequence ID" value="ORY37408.1"/>
    <property type="molecule type" value="Genomic_DNA"/>
</dbReference>
<comment type="caution">
    <text evidence="1">The sequence shown here is derived from an EMBL/GenBank/DDBJ whole genome shotgun (WGS) entry which is preliminary data.</text>
</comment>
<dbReference type="InterPro" id="IPR004861">
    <property type="entry name" value="Siw14-like"/>
</dbReference>
<organism evidence="1 2">
    <name type="scientific">Rhizoclosmatium globosum</name>
    <dbReference type="NCBI Taxonomy" id="329046"/>
    <lineage>
        <taxon>Eukaryota</taxon>
        <taxon>Fungi</taxon>
        <taxon>Fungi incertae sedis</taxon>
        <taxon>Chytridiomycota</taxon>
        <taxon>Chytridiomycota incertae sedis</taxon>
        <taxon>Chytridiomycetes</taxon>
        <taxon>Chytridiales</taxon>
        <taxon>Chytriomycetaceae</taxon>
        <taxon>Rhizoclosmatium</taxon>
    </lineage>
</organism>
<proteinExistence type="predicted"/>
<keyword evidence="2" id="KW-1185">Reference proteome</keyword>
<dbReference type="Gene3D" id="3.90.190.10">
    <property type="entry name" value="Protein tyrosine phosphatase superfamily"/>
    <property type="match status" value="1"/>
</dbReference>
<evidence type="ECO:0008006" key="3">
    <source>
        <dbReference type="Google" id="ProtNLM"/>
    </source>
</evidence>
<dbReference type="STRING" id="329046.A0A1Y2BRL9"/>
<dbReference type="GO" id="GO:0016791">
    <property type="term" value="F:phosphatase activity"/>
    <property type="evidence" value="ECO:0007669"/>
    <property type="project" value="TreeGrafter"/>
</dbReference>
<feature type="non-terminal residue" evidence="1">
    <location>
        <position position="109"/>
    </location>
</feature>
<evidence type="ECO:0000313" key="1">
    <source>
        <dbReference type="EMBL" id="ORY37408.1"/>
    </source>
</evidence>
<dbReference type="Pfam" id="PF03162">
    <property type="entry name" value="Y_phosphatase2"/>
    <property type="match status" value="1"/>
</dbReference>
<dbReference type="PANTHER" id="PTHR31126">
    <property type="entry name" value="TYROSINE-PROTEIN PHOSPHATASE"/>
    <property type="match status" value="1"/>
</dbReference>
<evidence type="ECO:0000313" key="2">
    <source>
        <dbReference type="Proteomes" id="UP000193642"/>
    </source>
</evidence>